<dbReference type="Pfam" id="PF04539">
    <property type="entry name" value="Sigma70_r3"/>
    <property type="match status" value="1"/>
</dbReference>
<dbReference type="Gene3D" id="1.20.140.160">
    <property type="match status" value="1"/>
</dbReference>
<comment type="similarity">
    <text evidence="5">Belongs to the sigma-70 factor family.</text>
</comment>
<comment type="function">
    <text evidence="5">Sigma factors are initiation factors that promote the attachment of RNA polymerase to specific initiation sites and are then released.</text>
</comment>
<dbReference type="Pfam" id="PF04545">
    <property type="entry name" value="Sigma70_r4"/>
    <property type="match status" value="1"/>
</dbReference>
<dbReference type="InterPro" id="IPR013324">
    <property type="entry name" value="RNA_pol_sigma_r3/r4-like"/>
</dbReference>
<dbReference type="SUPFAM" id="SSF88659">
    <property type="entry name" value="Sigma3 and sigma4 domains of RNA polymerase sigma factors"/>
    <property type="match status" value="2"/>
</dbReference>
<dbReference type="PATRIC" id="fig|1303518.3.peg.766"/>
<evidence type="ECO:0000256" key="1">
    <source>
        <dbReference type="ARBA" id="ARBA00023015"/>
    </source>
</evidence>
<evidence type="ECO:0000256" key="5">
    <source>
        <dbReference type="RuleBase" id="RU362124"/>
    </source>
</evidence>
<keyword evidence="4 5" id="KW-0804">Transcription</keyword>
<dbReference type="Pfam" id="PF04542">
    <property type="entry name" value="Sigma70_r2"/>
    <property type="match status" value="1"/>
</dbReference>
<dbReference type="HOGENOM" id="CLU_014793_8_1_0"/>
<organism evidence="8 9">
    <name type="scientific">Chthonomonas calidirosea (strain DSM 23976 / ICMP 18418 / T49)</name>
    <dbReference type="NCBI Taxonomy" id="1303518"/>
    <lineage>
        <taxon>Bacteria</taxon>
        <taxon>Bacillati</taxon>
        <taxon>Armatimonadota</taxon>
        <taxon>Chthonomonadia</taxon>
        <taxon>Chthonomonadales</taxon>
        <taxon>Chthonomonadaceae</taxon>
        <taxon>Chthonomonas</taxon>
    </lineage>
</organism>
<evidence type="ECO:0000313" key="8">
    <source>
        <dbReference type="EMBL" id="CCW34583.1"/>
    </source>
</evidence>
<dbReference type="FunCoup" id="S0EXR1">
    <property type="interactions" value="109"/>
</dbReference>
<keyword evidence="3 5" id="KW-0238">DNA-binding</keyword>
<keyword evidence="1 5" id="KW-0805">Transcription regulation</keyword>
<name>S0EXR1_CHTCT</name>
<dbReference type="RefSeq" id="WP_016482143.1">
    <property type="nucleotide sequence ID" value="NC_021487.1"/>
</dbReference>
<dbReference type="GO" id="GO:0006352">
    <property type="term" value="P:DNA-templated transcription initiation"/>
    <property type="evidence" value="ECO:0007669"/>
    <property type="project" value="InterPro"/>
</dbReference>
<reference evidence="9" key="1">
    <citation type="submission" date="2013-03" db="EMBL/GenBank/DDBJ databases">
        <title>Genome sequence of Chthonomonas calidirosea, the first sequenced genome from the Armatimonadetes phylum (formally candidate division OP10).</title>
        <authorList>
            <person name="Lee K.C.Y."/>
            <person name="Morgan X.C."/>
            <person name="Dunfield P.F."/>
            <person name="Tamas I."/>
            <person name="Houghton K.M."/>
            <person name="Vyssotski M."/>
            <person name="Ryan J.L.J."/>
            <person name="Lagutin K."/>
            <person name="McDonald I.R."/>
            <person name="Stott M.B."/>
        </authorList>
    </citation>
    <scope>NUCLEOTIDE SEQUENCE [LARGE SCALE GENOMIC DNA]</scope>
    <source>
        <strain evidence="9">DSM 23976 / ICMP 18418 / T49</strain>
    </source>
</reference>
<proteinExistence type="inferred from homology"/>
<dbReference type="PANTHER" id="PTHR30385">
    <property type="entry name" value="SIGMA FACTOR F FLAGELLAR"/>
    <property type="match status" value="1"/>
</dbReference>
<dbReference type="Gene3D" id="1.10.1740.10">
    <property type="match status" value="1"/>
</dbReference>
<dbReference type="CDD" id="cd06171">
    <property type="entry name" value="Sigma70_r4"/>
    <property type="match status" value="1"/>
</dbReference>
<keyword evidence="9" id="KW-1185">Reference proteome</keyword>
<dbReference type="InParanoid" id="S0EXR1"/>
<dbReference type="InterPro" id="IPR000943">
    <property type="entry name" value="RNA_pol_sigma70"/>
</dbReference>
<dbReference type="eggNOG" id="COG1191">
    <property type="taxonomic scope" value="Bacteria"/>
</dbReference>
<dbReference type="NCBIfam" id="TIGR02937">
    <property type="entry name" value="sigma70-ECF"/>
    <property type="match status" value="1"/>
</dbReference>
<feature type="domain" description="RNA polymerase sigma-70" evidence="6">
    <location>
        <begin position="52"/>
        <end position="65"/>
    </location>
</feature>
<dbReference type="EMBL" id="HF951689">
    <property type="protein sequence ID" value="CCW34583.1"/>
    <property type="molecule type" value="Genomic_DNA"/>
</dbReference>
<sequence length="253" mass="28478">MGEVPTSALWRALKEEGSQEAREALIQRYAHLVTITAGRLFGPLPAGIEKDDLISAGAIGLIKAVDQFDPSRGIKFETYAITLIRGAILEMLRSDDWVPRLVRDQQKQLKQAYMRLESRLGRPATEEEVAEELGITLDQLDKLFTNIGRTTLLSLDDLRIGTEQQRLADLLPAEGPSPLEAVTIRERKRVLAAAVERLPEREKLVMSLYYKEGLTFKEIGMVLSVSESRAYQLHAQAVTRLRSYLEQEAELFT</sequence>
<evidence type="ECO:0000256" key="2">
    <source>
        <dbReference type="ARBA" id="ARBA00023082"/>
    </source>
</evidence>
<dbReference type="PRINTS" id="PR00046">
    <property type="entry name" value="SIGMA70FCT"/>
</dbReference>
<dbReference type="InterPro" id="IPR007624">
    <property type="entry name" value="RNA_pol_sigma70_r3"/>
</dbReference>
<evidence type="ECO:0000256" key="4">
    <source>
        <dbReference type="ARBA" id="ARBA00023163"/>
    </source>
</evidence>
<dbReference type="InterPro" id="IPR014284">
    <property type="entry name" value="RNA_pol_sigma-70_dom"/>
</dbReference>
<feature type="domain" description="RNA polymerase sigma-70" evidence="7">
    <location>
        <begin position="215"/>
        <end position="241"/>
    </location>
</feature>
<dbReference type="InterPro" id="IPR012845">
    <property type="entry name" value="RNA_pol_sigma_FliA_WhiG"/>
</dbReference>
<dbReference type="PIRSF" id="PIRSF000770">
    <property type="entry name" value="RNA_pol_sigma-SigE/K"/>
    <property type="match status" value="1"/>
</dbReference>
<keyword evidence="2 5" id="KW-0731">Sigma factor</keyword>
<accession>S0EXR1</accession>
<evidence type="ECO:0000259" key="6">
    <source>
        <dbReference type="PROSITE" id="PS00715"/>
    </source>
</evidence>
<dbReference type="InterPro" id="IPR013325">
    <property type="entry name" value="RNA_pol_sigma_r2"/>
</dbReference>
<dbReference type="PANTHER" id="PTHR30385:SF7">
    <property type="entry name" value="RNA POLYMERASE SIGMA FACTOR FLIA"/>
    <property type="match status" value="1"/>
</dbReference>
<dbReference type="KEGG" id="ccz:CCALI_00758"/>
<dbReference type="Proteomes" id="UP000014227">
    <property type="component" value="Chromosome I"/>
</dbReference>
<dbReference type="AlphaFoldDB" id="S0EXR1"/>
<dbReference type="STRING" id="454171.CP488_00393"/>
<dbReference type="GO" id="GO:0003899">
    <property type="term" value="F:DNA-directed RNA polymerase activity"/>
    <property type="evidence" value="ECO:0007669"/>
    <property type="project" value="InterPro"/>
</dbReference>
<evidence type="ECO:0000313" key="9">
    <source>
        <dbReference type="Proteomes" id="UP000014227"/>
    </source>
</evidence>
<dbReference type="OrthoDB" id="9799825at2"/>
<dbReference type="GO" id="GO:0016987">
    <property type="term" value="F:sigma factor activity"/>
    <property type="evidence" value="ECO:0007669"/>
    <property type="project" value="UniProtKB-KW"/>
</dbReference>
<dbReference type="PROSITE" id="PS00716">
    <property type="entry name" value="SIGMA70_2"/>
    <property type="match status" value="1"/>
</dbReference>
<evidence type="ECO:0000259" key="7">
    <source>
        <dbReference type="PROSITE" id="PS00716"/>
    </source>
</evidence>
<dbReference type="GO" id="GO:0003677">
    <property type="term" value="F:DNA binding"/>
    <property type="evidence" value="ECO:0007669"/>
    <property type="project" value="UniProtKB-KW"/>
</dbReference>
<dbReference type="InterPro" id="IPR007627">
    <property type="entry name" value="RNA_pol_sigma70_r2"/>
</dbReference>
<evidence type="ECO:0000256" key="3">
    <source>
        <dbReference type="ARBA" id="ARBA00023125"/>
    </source>
</evidence>
<protein>
    <recommendedName>
        <fullName evidence="5">RNA polymerase sigma factor</fullName>
    </recommendedName>
</protein>
<dbReference type="SUPFAM" id="SSF88946">
    <property type="entry name" value="Sigma2 domain of RNA polymerase sigma factors"/>
    <property type="match status" value="1"/>
</dbReference>
<dbReference type="PROSITE" id="PS00715">
    <property type="entry name" value="SIGMA70_1"/>
    <property type="match status" value="1"/>
</dbReference>
<dbReference type="InterPro" id="IPR007630">
    <property type="entry name" value="RNA_pol_sigma70_r4"/>
</dbReference>
<dbReference type="NCBIfam" id="NF005413">
    <property type="entry name" value="PRK06986.1"/>
    <property type="match status" value="1"/>
</dbReference>
<dbReference type="NCBIfam" id="TIGR02479">
    <property type="entry name" value="FliA_WhiG"/>
    <property type="match status" value="1"/>
</dbReference>
<gene>
    <name evidence="8" type="ORF">CCALI_00758</name>
</gene>